<keyword evidence="6 7" id="KW-0539">Nucleus</keyword>
<keyword evidence="1 7" id="KW-0963">Cytoplasm</keyword>
<comment type="function">
    <text evidence="7">Catalyzes the hydrolytic deamination of adenine to hypoxanthine. Plays an important role in the purine salvage pathway and in nitrogen catabolism.</text>
</comment>
<dbReference type="InterPro" id="IPR001365">
    <property type="entry name" value="A_deaminase_dom"/>
</dbReference>
<dbReference type="GO" id="GO:0008270">
    <property type="term" value="F:zinc ion binding"/>
    <property type="evidence" value="ECO:0007669"/>
    <property type="project" value="UniProtKB-UniRule"/>
</dbReference>
<dbReference type="SUPFAM" id="SSF51556">
    <property type="entry name" value="Metallo-dependent hydrolases"/>
    <property type="match status" value="1"/>
</dbReference>
<dbReference type="HAMAP" id="MF_01962">
    <property type="entry name" value="Adenine_deaminase"/>
    <property type="match status" value="1"/>
</dbReference>
<keyword evidence="10" id="KW-1185">Reference proteome</keyword>
<dbReference type="PANTHER" id="PTHR43114">
    <property type="entry name" value="ADENINE DEAMINASE"/>
    <property type="match status" value="1"/>
</dbReference>
<keyword evidence="2 7" id="KW-0479">Metal-binding</keyword>
<comment type="cofactor">
    <cofactor evidence="7">
        <name>Zn(2+)</name>
        <dbReference type="ChEBI" id="CHEBI:29105"/>
    </cofactor>
    <text evidence="7">Binds 1 zinc ion per subunit.</text>
</comment>
<dbReference type="InterPro" id="IPR028892">
    <property type="entry name" value="ADE"/>
</dbReference>
<dbReference type="NCBIfam" id="TIGR01430">
    <property type="entry name" value="aden_deam"/>
    <property type="match status" value="1"/>
</dbReference>
<dbReference type="Proteomes" id="UP000799766">
    <property type="component" value="Unassembled WGS sequence"/>
</dbReference>
<feature type="site" description="Important for catalytic activity" evidence="7">
    <location>
        <position position="233"/>
    </location>
</feature>
<comment type="subcellular location">
    <subcellularLocation>
        <location evidence="7">Cytoplasm</location>
    </subcellularLocation>
    <subcellularLocation>
        <location evidence="7">Nucleus</location>
    </subcellularLocation>
</comment>
<dbReference type="GO" id="GO:0009168">
    <property type="term" value="P:purine ribonucleoside monophosphate biosynthetic process"/>
    <property type="evidence" value="ECO:0007669"/>
    <property type="project" value="InterPro"/>
</dbReference>
<keyword evidence="5 7" id="KW-0546">Nucleotide metabolism</keyword>
<dbReference type="GO" id="GO:0043103">
    <property type="term" value="P:hypoxanthine salvage"/>
    <property type="evidence" value="ECO:0007669"/>
    <property type="project" value="UniProtKB-UniRule"/>
</dbReference>
<name>A0A6A6PDE4_9PEZI</name>
<feature type="binding site" evidence="7">
    <location>
        <position position="19"/>
    </location>
    <ligand>
        <name>Zn(2+)</name>
        <dbReference type="ChEBI" id="CHEBI:29105"/>
        <note>catalytic</note>
    </ligand>
</feature>
<dbReference type="FunFam" id="3.20.20.140:FF:000039">
    <property type="entry name" value="Adenine deaminase"/>
    <property type="match status" value="1"/>
</dbReference>
<feature type="binding site" evidence="7">
    <location>
        <position position="291"/>
    </location>
    <ligand>
        <name>substrate</name>
    </ligand>
</feature>
<comment type="catalytic activity">
    <reaction evidence="7">
        <text>adenine + H2O + H(+) = hypoxanthine + NH4(+)</text>
        <dbReference type="Rhea" id="RHEA:23688"/>
        <dbReference type="ChEBI" id="CHEBI:15377"/>
        <dbReference type="ChEBI" id="CHEBI:15378"/>
        <dbReference type="ChEBI" id="CHEBI:16708"/>
        <dbReference type="ChEBI" id="CHEBI:17368"/>
        <dbReference type="ChEBI" id="CHEBI:28938"/>
        <dbReference type="EC" id="3.5.4.2"/>
    </reaction>
</comment>
<feature type="domain" description="Adenosine deaminase" evidence="8">
    <location>
        <begin position="14"/>
        <end position="344"/>
    </location>
</feature>
<dbReference type="InterPro" id="IPR006330">
    <property type="entry name" value="Ado/ade_deaminase"/>
</dbReference>
<dbReference type="OrthoDB" id="272271at2759"/>
<evidence type="ECO:0000259" key="8">
    <source>
        <dbReference type="Pfam" id="PF00962"/>
    </source>
</evidence>
<feature type="active site" description="Proton donor" evidence="7">
    <location>
        <position position="212"/>
    </location>
</feature>
<dbReference type="AlphaFoldDB" id="A0A6A6PDE4"/>
<dbReference type="Gene3D" id="3.20.20.140">
    <property type="entry name" value="Metal-dependent hydrolases"/>
    <property type="match status" value="1"/>
</dbReference>
<dbReference type="GO" id="GO:0005829">
    <property type="term" value="C:cytosol"/>
    <property type="evidence" value="ECO:0007669"/>
    <property type="project" value="TreeGrafter"/>
</dbReference>
<dbReference type="PROSITE" id="PS00485">
    <property type="entry name" value="A_DEAMINASE"/>
    <property type="match status" value="1"/>
</dbReference>
<dbReference type="Pfam" id="PF00962">
    <property type="entry name" value="A_deaminase"/>
    <property type="match status" value="1"/>
</dbReference>
<evidence type="ECO:0000256" key="7">
    <source>
        <dbReference type="HAMAP-Rule" id="MF_03145"/>
    </source>
</evidence>
<dbReference type="GO" id="GO:0009117">
    <property type="term" value="P:nucleotide metabolic process"/>
    <property type="evidence" value="ECO:0007669"/>
    <property type="project" value="UniProtKB-KW"/>
</dbReference>
<dbReference type="EMBL" id="MU001670">
    <property type="protein sequence ID" value="KAF2461998.1"/>
    <property type="molecule type" value="Genomic_DNA"/>
</dbReference>
<evidence type="ECO:0000256" key="4">
    <source>
        <dbReference type="ARBA" id="ARBA00022833"/>
    </source>
</evidence>
<dbReference type="InterPro" id="IPR006650">
    <property type="entry name" value="A/AMP_deam_AS"/>
</dbReference>
<evidence type="ECO:0000256" key="6">
    <source>
        <dbReference type="ARBA" id="ARBA00023242"/>
    </source>
</evidence>
<reference evidence="9" key="1">
    <citation type="journal article" date="2020" name="Stud. Mycol.">
        <title>101 Dothideomycetes genomes: a test case for predicting lifestyles and emergence of pathogens.</title>
        <authorList>
            <person name="Haridas S."/>
            <person name="Albert R."/>
            <person name="Binder M."/>
            <person name="Bloem J."/>
            <person name="Labutti K."/>
            <person name="Salamov A."/>
            <person name="Andreopoulos B."/>
            <person name="Baker S."/>
            <person name="Barry K."/>
            <person name="Bills G."/>
            <person name="Bluhm B."/>
            <person name="Cannon C."/>
            <person name="Castanera R."/>
            <person name="Culley D."/>
            <person name="Daum C."/>
            <person name="Ezra D."/>
            <person name="Gonzalez J."/>
            <person name="Henrissat B."/>
            <person name="Kuo A."/>
            <person name="Liang C."/>
            <person name="Lipzen A."/>
            <person name="Lutzoni F."/>
            <person name="Magnuson J."/>
            <person name="Mondo S."/>
            <person name="Nolan M."/>
            <person name="Ohm R."/>
            <person name="Pangilinan J."/>
            <person name="Park H.-J."/>
            <person name="Ramirez L."/>
            <person name="Alfaro M."/>
            <person name="Sun H."/>
            <person name="Tritt A."/>
            <person name="Yoshinaga Y."/>
            <person name="Zwiers L.-H."/>
            <person name="Turgeon B."/>
            <person name="Goodwin S."/>
            <person name="Spatafora J."/>
            <person name="Crous P."/>
            <person name="Grigoriev I."/>
        </authorList>
    </citation>
    <scope>NUCLEOTIDE SEQUENCE</scope>
    <source>
        <strain evidence="9">ATCC 16933</strain>
    </source>
</reference>
<dbReference type="EC" id="3.5.4.2" evidence="7"/>
<evidence type="ECO:0000256" key="5">
    <source>
        <dbReference type="ARBA" id="ARBA00023080"/>
    </source>
</evidence>
<dbReference type="PANTHER" id="PTHR43114:SF6">
    <property type="entry name" value="ADENINE DEAMINASE"/>
    <property type="match status" value="1"/>
</dbReference>
<gene>
    <name evidence="7" type="primary">AAH1</name>
    <name evidence="9" type="ORF">BDY21DRAFT_277722</name>
</gene>
<feature type="binding site" evidence="7">
    <location>
        <position position="290"/>
    </location>
    <ligand>
        <name>Zn(2+)</name>
        <dbReference type="ChEBI" id="CHEBI:29105"/>
        <note>catalytic</note>
    </ligand>
</feature>
<evidence type="ECO:0000313" key="9">
    <source>
        <dbReference type="EMBL" id="KAF2461998.1"/>
    </source>
</evidence>
<evidence type="ECO:0000256" key="3">
    <source>
        <dbReference type="ARBA" id="ARBA00022801"/>
    </source>
</evidence>
<dbReference type="GO" id="GO:0006146">
    <property type="term" value="P:adenine catabolic process"/>
    <property type="evidence" value="ECO:0007669"/>
    <property type="project" value="UniProtKB-UniRule"/>
</dbReference>
<dbReference type="GO" id="GO:0005634">
    <property type="term" value="C:nucleus"/>
    <property type="evidence" value="ECO:0007669"/>
    <property type="project" value="UniProtKB-SubCell"/>
</dbReference>
<keyword evidence="3 7" id="KW-0378">Hydrolase</keyword>
<feature type="binding site" evidence="7">
    <location>
        <position position="21"/>
    </location>
    <ligand>
        <name>Zn(2+)</name>
        <dbReference type="ChEBI" id="CHEBI:29105"/>
        <note>catalytic</note>
    </ligand>
</feature>
<feature type="binding site" evidence="7">
    <location>
        <position position="209"/>
    </location>
    <ligand>
        <name>Zn(2+)</name>
        <dbReference type="ChEBI" id="CHEBI:29105"/>
        <note>catalytic</note>
    </ligand>
</feature>
<dbReference type="InterPro" id="IPR032466">
    <property type="entry name" value="Metal_Hydrolase"/>
</dbReference>
<proteinExistence type="inferred from homology"/>
<accession>A0A6A6PDE4</accession>
<evidence type="ECO:0000256" key="2">
    <source>
        <dbReference type="ARBA" id="ARBA00022723"/>
    </source>
</evidence>
<comment type="similarity">
    <text evidence="7">Belongs to the metallo-dependent hydrolases superfamily. Adenosine and AMP deaminases family. Adenine deaminase type 2 subfamily.</text>
</comment>
<protein>
    <recommendedName>
        <fullName evidence="7">Adenine deaminase</fullName>
        <shortName evidence="7">ADE</shortName>
        <ecNumber evidence="7">3.5.4.2</ecNumber>
    </recommendedName>
    <alternativeName>
        <fullName evidence="7">Adenine aminohydrolase</fullName>
        <shortName evidence="7">AAH</shortName>
    </alternativeName>
</protein>
<keyword evidence="4 7" id="KW-0862">Zinc</keyword>
<evidence type="ECO:0000313" key="10">
    <source>
        <dbReference type="Proteomes" id="UP000799766"/>
    </source>
</evidence>
<dbReference type="GO" id="GO:0000034">
    <property type="term" value="F:adenine deaminase activity"/>
    <property type="evidence" value="ECO:0007669"/>
    <property type="project" value="UniProtKB-UniRule"/>
</dbReference>
<dbReference type="CDD" id="cd01320">
    <property type="entry name" value="ADA"/>
    <property type="match status" value="1"/>
</dbReference>
<evidence type="ECO:0000256" key="1">
    <source>
        <dbReference type="ARBA" id="ARBA00022490"/>
    </source>
</evidence>
<sequence length="353" mass="39358">MCKSPFHPLLQALPKCEHHMHIEGALSPDLLFDLASRNDVSLPGNDESFASPSALHNRYKRFTSLDDFLQYYYIGMSVLINESDFEDLAWDYFQKAASGGLAHAELFFDPQAHSGRGVGVSTVVRGFDAARRRAEEELGVSSLLTPCFLRHLPAEDSLSAFRDPVLQQYFASGSLIGVGLDSSEADNPPKLWRAIFEEAGKLGLKKTAHAGEEGPPEYVSEALEELQVDRIDHGVTLARNPTIMKEVARKGVMLSLCPKSNVVLRCVQNIQQVPIRTYLDAGVNFSINSDDPAYFGGYILDNFCEVHEAFDLSLEEWTHICKTAIEGSWCGRARKDELLHKLEKVLKDWNAQN</sequence>
<organism evidence="9 10">
    <name type="scientific">Lineolata rhizophorae</name>
    <dbReference type="NCBI Taxonomy" id="578093"/>
    <lineage>
        <taxon>Eukaryota</taxon>
        <taxon>Fungi</taxon>
        <taxon>Dikarya</taxon>
        <taxon>Ascomycota</taxon>
        <taxon>Pezizomycotina</taxon>
        <taxon>Dothideomycetes</taxon>
        <taxon>Dothideomycetes incertae sedis</taxon>
        <taxon>Lineolatales</taxon>
        <taxon>Lineolataceae</taxon>
        <taxon>Lineolata</taxon>
    </lineage>
</organism>